<keyword evidence="7" id="KW-1185">Reference proteome</keyword>
<sequence length="77" mass="8812">MMMMERKSLGFFLLLLIFLASQEMIMPSEARVCESQSHKFQGTCVRDNNCGLVCKNEGFSGGKCRGFRRRCFCTKIC</sequence>
<dbReference type="InterPro" id="IPR036574">
    <property type="entry name" value="Scorpion_toxin-like_sf"/>
</dbReference>
<dbReference type="STRING" id="51240.A0A2I4DVI9"/>
<feature type="signal peptide" evidence="5">
    <location>
        <begin position="1"/>
        <end position="30"/>
    </location>
</feature>
<dbReference type="InterPro" id="IPR003614">
    <property type="entry name" value="Knottins"/>
</dbReference>
<dbReference type="PANTHER" id="PTHR33147">
    <property type="entry name" value="DEFENSIN-LIKE PROTEIN 1"/>
    <property type="match status" value="1"/>
</dbReference>
<dbReference type="KEGG" id="jre:108983841"/>
<dbReference type="Gene3D" id="3.30.30.10">
    <property type="entry name" value="Knottin, scorpion toxin-like"/>
    <property type="match status" value="1"/>
</dbReference>
<dbReference type="OrthoDB" id="1063609at2759"/>
<evidence type="ECO:0000256" key="4">
    <source>
        <dbReference type="ARBA" id="ARBA00023157"/>
    </source>
</evidence>
<proteinExistence type="predicted"/>
<dbReference type="GeneID" id="108983841"/>
<reference evidence="8" key="1">
    <citation type="submission" date="2025-08" db="UniProtKB">
        <authorList>
            <consortium name="RefSeq"/>
        </authorList>
    </citation>
    <scope>IDENTIFICATION</scope>
    <source>
        <tissue evidence="8">Leaves</tissue>
    </source>
</reference>
<dbReference type="AlphaFoldDB" id="A0A2I4DVI9"/>
<dbReference type="GO" id="GO:0031640">
    <property type="term" value="P:killing of cells of another organism"/>
    <property type="evidence" value="ECO:0007669"/>
    <property type="project" value="UniProtKB-KW"/>
</dbReference>
<dbReference type="PROSITE" id="PS00940">
    <property type="entry name" value="GAMMA_THIONIN"/>
    <property type="match status" value="1"/>
</dbReference>
<keyword evidence="3 5" id="KW-0732">Signal</keyword>
<evidence type="ECO:0000313" key="8">
    <source>
        <dbReference type="RefSeq" id="XP_018811163.1"/>
    </source>
</evidence>
<dbReference type="GO" id="GO:0006952">
    <property type="term" value="P:defense response"/>
    <property type="evidence" value="ECO:0000318"/>
    <property type="project" value="GO_Central"/>
</dbReference>
<dbReference type="SMART" id="SM00505">
    <property type="entry name" value="Knot1"/>
    <property type="match status" value="1"/>
</dbReference>
<dbReference type="InterPro" id="IPR008176">
    <property type="entry name" value="Defensin_plant"/>
</dbReference>
<evidence type="ECO:0000256" key="3">
    <source>
        <dbReference type="ARBA" id="ARBA00022729"/>
    </source>
</evidence>
<dbReference type="CDD" id="cd00107">
    <property type="entry name" value="Knot1"/>
    <property type="match status" value="1"/>
</dbReference>
<evidence type="ECO:0000313" key="7">
    <source>
        <dbReference type="Proteomes" id="UP000235220"/>
    </source>
</evidence>
<dbReference type="FunCoup" id="A0A2I4DVI9">
    <property type="interactions" value="1383"/>
</dbReference>
<dbReference type="PRINTS" id="PR00288">
    <property type="entry name" value="PUROTHIONIN"/>
</dbReference>
<evidence type="ECO:0000256" key="2">
    <source>
        <dbReference type="ARBA" id="ARBA00022577"/>
    </source>
</evidence>
<dbReference type="RefSeq" id="XP_018811163.1">
    <property type="nucleotide sequence ID" value="XM_018955618.2"/>
</dbReference>
<evidence type="ECO:0000256" key="5">
    <source>
        <dbReference type="SAM" id="SignalP"/>
    </source>
</evidence>
<name>A0A2I4DVI9_JUGRE</name>
<evidence type="ECO:0000256" key="1">
    <source>
        <dbReference type="ARBA" id="ARBA00022529"/>
    </source>
</evidence>
<evidence type="ECO:0000259" key="6">
    <source>
        <dbReference type="SMART" id="SM00505"/>
    </source>
</evidence>
<dbReference type="SUPFAM" id="SSF57095">
    <property type="entry name" value="Scorpion toxin-like"/>
    <property type="match status" value="1"/>
</dbReference>
<dbReference type="Pfam" id="PF00304">
    <property type="entry name" value="Gamma-thionin"/>
    <property type="match status" value="1"/>
</dbReference>
<protein>
    <submittedName>
        <fullName evidence="8">Defensin-like protein 1 isoform X1</fullName>
    </submittedName>
</protein>
<dbReference type="Proteomes" id="UP000235220">
    <property type="component" value="Chromosome 10"/>
</dbReference>
<dbReference type="GO" id="GO:0050832">
    <property type="term" value="P:defense response to fungus"/>
    <property type="evidence" value="ECO:0007669"/>
    <property type="project" value="UniProtKB-KW"/>
</dbReference>
<keyword evidence="1" id="KW-0929">Antimicrobial</keyword>
<feature type="chain" id="PRO_5014128514" evidence="5">
    <location>
        <begin position="31"/>
        <end position="77"/>
    </location>
</feature>
<accession>A0A2I4DVI9</accession>
<organism evidence="7 8">
    <name type="scientific">Juglans regia</name>
    <name type="common">English walnut</name>
    <dbReference type="NCBI Taxonomy" id="51240"/>
    <lineage>
        <taxon>Eukaryota</taxon>
        <taxon>Viridiplantae</taxon>
        <taxon>Streptophyta</taxon>
        <taxon>Embryophyta</taxon>
        <taxon>Tracheophyta</taxon>
        <taxon>Spermatophyta</taxon>
        <taxon>Magnoliopsida</taxon>
        <taxon>eudicotyledons</taxon>
        <taxon>Gunneridae</taxon>
        <taxon>Pentapetalae</taxon>
        <taxon>rosids</taxon>
        <taxon>fabids</taxon>
        <taxon>Fagales</taxon>
        <taxon>Juglandaceae</taxon>
        <taxon>Juglans</taxon>
    </lineage>
</organism>
<gene>
    <name evidence="8" type="primary">LOC108983841</name>
</gene>
<dbReference type="PANTHER" id="PTHR33147:SF133">
    <property type="entry name" value="DEFENSIN-LIKE PROTEIN 6-RELATED"/>
    <property type="match status" value="1"/>
</dbReference>
<feature type="domain" description="Knottins-like" evidence="6">
    <location>
        <begin position="32"/>
        <end position="77"/>
    </location>
</feature>
<keyword evidence="2" id="KW-0295">Fungicide</keyword>
<dbReference type="InParanoid" id="A0A2I4DVI9"/>
<keyword evidence="4" id="KW-1015">Disulfide bond</keyword>